<protein>
    <submittedName>
        <fullName evidence="1">Uncharacterized protein</fullName>
    </submittedName>
</protein>
<gene>
    <name evidence="1" type="ORF">LCGC14_1525600</name>
</gene>
<organism evidence="1">
    <name type="scientific">marine sediment metagenome</name>
    <dbReference type="NCBI Taxonomy" id="412755"/>
    <lineage>
        <taxon>unclassified sequences</taxon>
        <taxon>metagenomes</taxon>
        <taxon>ecological metagenomes</taxon>
    </lineage>
</organism>
<accession>A0A0F9LYB8</accession>
<dbReference type="EMBL" id="LAZR01011373">
    <property type="protein sequence ID" value="KKM62047.1"/>
    <property type="molecule type" value="Genomic_DNA"/>
</dbReference>
<name>A0A0F9LYB8_9ZZZZ</name>
<proteinExistence type="predicted"/>
<dbReference type="AlphaFoldDB" id="A0A0F9LYB8"/>
<reference evidence="1" key="1">
    <citation type="journal article" date="2015" name="Nature">
        <title>Complex archaea that bridge the gap between prokaryotes and eukaryotes.</title>
        <authorList>
            <person name="Spang A."/>
            <person name="Saw J.H."/>
            <person name="Jorgensen S.L."/>
            <person name="Zaremba-Niedzwiedzka K."/>
            <person name="Martijn J."/>
            <person name="Lind A.E."/>
            <person name="van Eijk R."/>
            <person name="Schleper C."/>
            <person name="Guy L."/>
            <person name="Ettema T.J."/>
        </authorList>
    </citation>
    <scope>NUCLEOTIDE SEQUENCE</scope>
</reference>
<sequence length="154" mass="16769">MARKEAFMGRDGAETKDQNMISVMVKRTVNKKGPERGTLEPLSRDEKMLCALRKALANKSGLEETLGARYYIAGDGLYVTGRGGGAHARGQAGSYTATGRFKLGIVVKDRAAFRIAKFSITYKDVEDDRGIADVDYVDPTIIDLLPKNASLIPV</sequence>
<evidence type="ECO:0000313" key="1">
    <source>
        <dbReference type="EMBL" id="KKM62047.1"/>
    </source>
</evidence>
<comment type="caution">
    <text evidence="1">The sequence shown here is derived from an EMBL/GenBank/DDBJ whole genome shotgun (WGS) entry which is preliminary data.</text>
</comment>